<dbReference type="PANTHER" id="PTHR43441">
    <property type="entry name" value="RIBOSOMAL-PROTEIN-SERINE ACETYLTRANSFERASE"/>
    <property type="match status" value="1"/>
</dbReference>
<dbReference type="InterPro" id="IPR016181">
    <property type="entry name" value="Acyl_CoA_acyltransferase"/>
</dbReference>
<dbReference type="InterPro" id="IPR051908">
    <property type="entry name" value="Ribosomal_N-acetyltransferase"/>
</dbReference>
<gene>
    <name evidence="2" type="ORF">DFP86_109146</name>
</gene>
<evidence type="ECO:0000313" key="2">
    <source>
        <dbReference type="EMBL" id="TDR77899.1"/>
    </source>
</evidence>
<feature type="domain" description="N-acetyltransferase" evidence="1">
    <location>
        <begin position="10"/>
        <end position="176"/>
    </location>
</feature>
<name>A0A4R7B2D7_9NEIS</name>
<dbReference type="Pfam" id="PF13302">
    <property type="entry name" value="Acetyltransf_3"/>
    <property type="match status" value="1"/>
</dbReference>
<dbReference type="GO" id="GO:1990189">
    <property type="term" value="F:protein N-terminal-serine acetyltransferase activity"/>
    <property type="evidence" value="ECO:0007669"/>
    <property type="project" value="TreeGrafter"/>
</dbReference>
<protein>
    <submittedName>
        <fullName evidence="2">Ribosomal-protein-serine acetyltransferase</fullName>
    </submittedName>
</protein>
<dbReference type="OrthoDB" id="5191051at2"/>
<evidence type="ECO:0000259" key="1">
    <source>
        <dbReference type="PROSITE" id="PS51186"/>
    </source>
</evidence>
<dbReference type="PANTHER" id="PTHR43441:SF11">
    <property type="entry name" value="RIBOSOMAL-PROTEIN-SERINE ACETYLTRANSFERASE"/>
    <property type="match status" value="1"/>
</dbReference>
<keyword evidence="3" id="KW-1185">Reference proteome</keyword>
<dbReference type="AlphaFoldDB" id="A0A4R7B2D7"/>
<dbReference type="GO" id="GO:0005737">
    <property type="term" value="C:cytoplasm"/>
    <property type="evidence" value="ECO:0007669"/>
    <property type="project" value="TreeGrafter"/>
</dbReference>
<dbReference type="Gene3D" id="3.40.630.30">
    <property type="match status" value="1"/>
</dbReference>
<sequence>MMQIEVGEGIVLREPCEDDAERLFALIDDNRALLGQWMPWLDQMRDSADSLTYIRFSQEGNREGRFLNLLVWVDDEPAGVLCFFALEPTQRRSEIGYWLGTRWQGRGIMRRACQALIAFGFNALNLYRIQIACAVDNLPSRALAERLGFSFEGVLQGREWIGARVLDHAIYGLLLPTWRAQARQPD</sequence>
<organism evidence="2 3">
    <name type="scientific">Paludibacterium purpuratum</name>
    <dbReference type="NCBI Taxonomy" id="1144873"/>
    <lineage>
        <taxon>Bacteria</taxon>
        <taxon>Pseudomonadati</taxon>
        <taxon>Pseudomonadota</taxon>
        <taxon>Betaproteobacteria</taxon>
        <taxon>Neisseriales</taxon>
        <taxon>Chromobacteriaceae</taxon>
        <taxon>Paludibacterium</taxon>
    </lineage>
</organism>
<reference evidence="2 3" key="1">
    <citation type="submission" date="2019-03" db="EMBL/GenBank/DDBJ databases">
        <title>Genomic Encyclopedia of Type Strains, Phase III (KMG-III): the genomes of soil and plant-associated and newly described type strains.</title>
        <authorList>
            <person name="Whitman W."/>
        </authorList>
    </citation>
    <scope>NUCLEOTIDE SEQUENCE [LARGE SCALE GENOMIC DNA]</scope>
    <source>
        <strain evidence="2 3">CECT 8976</strain>
    </source>
</reference>
<dbReference type="EMBL" id="SNZP01000009">
    <property type="protein sequence ID" value="TDR77899.1"/>
    <property type="molecule type" value="Genomic_DNA"/>
</dbReference>
<dbReference type="GO" id="GO:0008999">
    <property type="term" value="F:protein-N-terminal-alanine acetyltransferase activity"/>
    <property type="evidence" value="ECO:0007669"/>
    <property type="project" value="TreeGrafter"/>
</dbReference>
<keyword evidence="2" id="KW-0808">Transferase</keyword>
<dbReference type="PROSITE" id="PS51186">
    <property type="entry name" value="GNAT"/>
    <property type="match status" value="1"/>
</dbReference>
<accession>A0A4R7B2D7</accession>
<proteinExistence type="predicted"/>
<comment type="caution">
    <text evidence="2">The sequence shown here is derived from an EMBL/GenBank/DDBJ whole genome shotgun (WGS) entry which is preliminary data.</text>
</comment>
<evidence type="ECO:0000313" key="3">
    <source>
        <dbReference type="Proteomes" id="UP000295611"/>
    </source>
</evidence>
<dbReference type="SUPFAM" id="SSF55729">
    <property type="entry name" value="Acyl-CoA N-acyltransferases (Nat)"/>
    <property type="match status" value="1"/>
</dbReference>
<dbReference type="Proteomes" id="UP000295611">
    <property type="component" value="Unassembled WGS sequence"/>
</dbReference>
<dbReference type="InterPro" id="IPR000182">
    <property type="entry name" value="GNAT_dom"/>
</dbReference>